<dbReference type="PANTHER" id="PTHR37206">
    <property type="entry name" value="TRANSMEMBRANE PROTEIN"/>
    <property type="match status" value="1"/>
</dbReference>
<gene>
    <name evidence="2" type="ORF">A4A49_00522</name>
</gene>
<name>A0A314L9U7_NICAT</name>
<feature type="compositionally biased region" description="Polar residues" evidence="1">
    <location>
        <begin position="35"/>
        <end position="46"/>
    </location>
</feature>
<feature type="compositionally biased region" description="Polar residues" evidence="1">
    <location>
        <begin position="8"/>
        <end position="25"/>
    </location>
</feature>
<accession>A0A314L9U7</accession>
<evidence type="ECO:0000256" key="1">
    <source>
        <dbReference type="SAM" id="MobiDB-lite"/>
    </source>
</evidence>
<evidence type="ECO:0000313" key="2">
    <source>
        <dbReference type="EMBL" id="OIT37887.1"/>
    </source>
</evidence>
<dbReference type="OrthoDB" id="734536at2759"/>
<proteinExistence type="predicted"/>
<evidence type="ECO:0000313" key="3">
    <source>
        <dbReference type="Proteomes" id="UP000187609"/>
    </source>
</evidence>
<reference evidence="2" key="1">
    <citation type="submission" date="2016-11" db="EMBL/GenBank/DDBJ databases">
        <title>The genome of Nicotiana attenuata.</title>
        <authorList>
            <person name="Xu S."/>
            <person name="Brockmoeller T."/>
            <person name="Gaquerel E."/>
            <person name="Navarro A."/>
            <person name="Kuhl H."/>
            <person name="Gase K."/>
            <person name="Ling Z."/>
            <person name="Zhou W."/>
            <person name="Kreitzer C."/>
            <person name="Stanke M."/>
            <person name="Tang H."/>
            <person name="Lyons E."/>
            <person name="Pandey P."/>
            <person name="Pandey S.P."/>
            <person name="Timmermann B."/>
            <person name="Baldwin I.T."/>
        </authorList>
    </citation>
    <scope>NUCLEOTIDE SEQUENCE [LARGE SCALE GENOMIC DNA]</scope>
    <source>
        <strain evidence="2">UT</strain>
    </source>
</reference>
<keyword evidence="3" id="KW-1185">Reference proteome</keyword>
<dbReference type="SMR" id="A0A314L9U7"/>
<protein>
    <recommendedName>
        <fullName evidence="4">Transmembrane protein</fullName>
    </recommendedName>
</protein>
<dbReference type="AlphaFoldDB" id="A0A314L9U7"/>
<dbReference type="PANTHER" id="PTHR37206:SF4">
    <property type="entry name" value="TRANSMEMBRANE PROTEIN"/>
    <property type="match status" value="1"/>
</dbReference>
<sequence>MADEDVSESFSEWQQIPSPYSTAGNKNDVDVTTEELPNNNDPQLFQEPHNSAVSAAETTLSVPYSDDNNEKGEGNRWLKKHLRELTSWIVQIVSKAKNYAACKVGIGTFTSTRTRLLPVLLVSLFYWIIQRRRRQRQIDTSKKLVLLIKEKDQKIEQLYLQISHMNDSLLARRKVPVLRVD</sequence>
<comment type="caution">
    <text evidence="2">The sequence shown here is derived from an EMBL/GenBank/DDBJ whole genome shotgun (WGS) entry which is preliminary data.</text>
</comment>
<feature type="region of interest" description="Disordered" evidence="1">
    <location>
        <begin position="1"/>
        <end position="46"/>
    </location>
</feature>
<dbReference type="KEGG" id="nau:109240150"/>
<evidence type="ECO:0008006" key="4">
    <source>
        <dbReference type="Google" id="ProtNLM"/>
    </source>
</evidence>
<dbReference type="Proteomes" id="UP000187609">
    <property type="component" value="Unassembled WGS sequence"/>
</dbReference>
<dbReference type="Gramene" id="OIT37887">
    <property type="protein sequence ID" value="OIT37887"/>
    <property type="gene ID" value="A4A49_00522"/>
</dbReference>
<organism evidence="2 3">
    <name type="scientific">Nicotiana attenuata</name>
    <name type="common">Coyote tobacco</name>
    <dbReference type="NCBI Taxonomy" id="49451"/>
    <lineage>
        <taxon>Eukaryota</taxon>
        <taxon>Viridiplantae</taxon>
        <taxon>Streptophyta</taxon>
        <taxon>Embryophyta</taxon>
        <taxon>Tracheophyta</taxon>
        <taxon>Spermatophyta</taxon>
        <taxon>Magnoliopsida</taxon>
        <taxon>eudicotyledons</taxon>
        <taxon>Gunneridae</taxon>
        <taxon>Pentapetalae</taxon>
        <taxon>asterids</taxon>
        <taxon>lamiids</taxon>
        <taxon>Solanales</taxon>
        <taxon>Solanaceae</taxon>
        <taxon>Nicotianoideae</taxon>
        <taxon>Nicotianeae</taxon>
        <taxon>Nicotiana</taxon>
    </lineage>
</organism>
<dbReference type="EMBL" id="MJEQ01000257">
    <property type="protein sequence ID" value="OIT37887.1"/>
    <property type="molecule type" value="Genomic_DNA"/>
</dbReference>